<dbReference type="AlphaFoldDB" id="A0A392QAV1"/>
<feature type="non-terminal residue" evidence="1">
    <location>
        <position position="1"/>
    </location>
</feature>
<comment type="caution">
    <text evidence="1">The sequence shown here is derived from an EMBL/GenBank/DDBJ whole genome shotgun (WGS) entry which is preliminary data.</text>
</comment>
<dbReference type="EMBL" id="LXQA010122716">
    <property type="protein sequence ID" value="MCI20987.1"/>
    <property type="molecule type" value="Genomic_DNA"/>
</dbReference>
<protein>
    <submittedName>
        <fullName evidence="1">Uncharacterized protein</fullName>
    </submittedName>
</protein>
<sequence length="44" mass="4986">GASRMPSDAPASLLCKSCNRHKKVLSTSWKWDRGKKQKLSEIQK</sequence>
<proteinExistence type="predicted"/>
<dbReference type="Proteomes" id="UP000265520">
    <property type="component" value="Unassembled WGS sequence"/>
</dbReference>
<name>A0A392QAV1_9FABA</name>
<accession>A0A392QAV1</accession>
<keyword evidence="2" id="KW-1185">Reference proteome</keyword>
<evidence type="ECO:0000313" key="2">
    <source>
        <dbReference type="Proteomes" id="UP000265520"/>
    </source>
</evidence>
<organism evidence="1 2">
    <name type="scientific">Trifolium medium</name>
    <dbReference type="NCBI Taxonomy" id="97028"/>
    <lineage>
        <taxon>Eukaryota</taxon>
        <taxon>Viridiplantae</taxon>
        <taxon>Streptophyta</taxon>
        <taxon>Embryophyta</taxon>
        <taxon>Tracheophyta</taxon>
        <taxon>Spermatophyta</taxon>
        <taxon>Magnoliopsida</taxon>
        <taxon>eudicotyledons</taxon>
        <taxon>Gunneridae</taxon>
        <taxon>Pentapetalae</taxon>
        <taxon>rosids</taxon>
        <taxon>fabids</taxon>
        <taxon>Fabales</taxon>
        <taxon>Fabaceae</taxon>
        <taxon>Papilionoideae</taxon>
        <taxon>50 kb inversion clade</taxon>
        <taxon>NPAAA clade</taxon>
        <taxon>Hologalegina</taxon>
        <taxon>IRL clade</taxon>
        <taxon>Trifolieae</taxon>
        <taxon>Trifolium</taxon>
    </lineage>
</organism>
<evidence type="ECO:0000313" key="1">
    <source>
        <dbReference type="EMBL" id="MCI20987.1"/>
    </source>
</evidence>
<reference evidence="1 2" key="1">
    <citation type="journal article" date="2018" name="Front. Plant Sci.">
        <title>Red Clover (Trifolium pratense) and Zigzag Clover (T. medium) - A Picture of Genomic Similarities and Differences.</title>
        <authorList>
            <person name="Dluhosova J."/>
            <person name="Istvanek J."/>
            <person name="Nedelnik J."/>
            <person name="Repkova J."/>
        </authorList>
    </citation>
    <scope>NUCLEOTIDE SEQUENCE [LARGE SCALE GENOMIC DNA]</scope>
    <source>
        <strain evidence="2">cv. 10/8</strain>
        <tissue evidence="1">Leaf</tissue>
    </source>
</reference>